<dbReference type="SUPFAM" id="SSF55909">
    <property type="entry name" value="Pentein"/>
    <property type="match status" value="1"/>
</dbReference>
<dbReference type="Gene3D" id="3.75.10.10">
    <property type="entry name" value="L-arginine/glycine Amidinotransferase, Chain A"/>
    <property type="match status" value="1"/>
</dbReference>
<dbReference type="Proteomes" id="UP000006158">
    <property type="component" value="Chromosome"/>
</dbReference>
<evidence type="ECO:0000313" key="2">
    <source>
        <dbReference type="Proteomes" id="UP000006158"/>
    </source>
</evidence>
<organism evidence="1 2">
    <name type="scientific">Mycolicibacterium smegmatis (strain ATCC 700084 / mc(2)155)</name>
    <name type="common">Mycobacterium smegmatis</name>
    <dbReference type="NCBI Taxonomy" id="246196"/>
    <lineage>
        <taxon>Bacteria</taxon>
        <taxon>Bacillati</taxon>
        <taxon>Actinomycetota</taxon>
        <taxon>Actinomycetes</taxon>
        <taxon>Mycobacteriales</taxon>
        <taxon>Mycobacteriaceae</taxon>
        <taxon>Mycolicibacterium</taxon>
    </lineage>
</organism>
<accession>I7FY62</accession>
<reference evidence="1 2" key="1">
    <citation type="journal article" date="2007" name="Genome Biol.">
        <title>Interrupted coding sequences in Mycobacterium smegmatis: authentic mutations or sequencing errors?</title>
        <authorList>
            <person name="Deshayes C."/>
            <person name="Perrodou E."/>
            <person name="Gallien S."/>
            <person name="Euphrasie D."/>
            <person name="Schaeffer C."/>
            <person name="Van-Dorsselaer A."/>
            <person name="Poch O."/>
            <person name="Lecompte O."/>
            <person name="Reyrat J.M."/>
        </authorList>
    </citation>
    <scope>NUCLEOTIDE SEQUENCE [LARGE SCALE GENOMIC DNA]</scope>
    <source>
        <strain evidence="2">ATCC 700084 / mc(2)155</strain>
    </source>
</reference>
<proteinExistence type="predicted"/>
<dbReference type="PANTHER" id="PTHR47271:SF2">
    <property type="entry name" value="ARGININE DEIMINASE"/>
    <property type="match status" value="1"/>
</dbReference>
<dbReference type="PATRIC" id="fig|246196.56.peg.1426"/>
<dbReference type="EMBL" id="CP001663">
    <property type="protein sequence ID" value="AFP37852.1"/>
    <property type="molecule type" value="Genomic_DNA"/>
</dbReference>
<dbReference type="Pfam" id="PF19420">
    <property type="entry name" value="DDAH_eukar"/>
    <property type="match status" value="1"/>
</dbReference>
<name>I7FY62_MYCS2</name>
<reference evidence="1 2" key="2">
    <citation type="journal article" date="2009" name="Genome Res.">
        <title>Ortho-proteogenomics: multiple proteomes investigation through orthology and a new MS-based protocol.</title>
        <authorList>
            <person name="Gallien S."/>
            <person name="Perrodou E."/>
            <person name="Carapito C."/>
            <person name="Deshayes C."/>
            <person name="Reyrat J.M."/>
            <person name="Van Dorsselaer A."/>
            <person name="Poch O."/>
            <person name="Schaeffer C."/>
            <person name="Lecompte O."/>
        </authorList>
    </citation>
    <scope>NUCLEOTIDE SEQUENCE [LARGE SCALE GENOMIC DNA]</scope>
    <source>
        <strain evidence="2">ATCC 700084 / mc(2)155</strain>
    </source>
</reference>
<dbReference type="PANTHER" id="PTHR47271">
    <property type="entry name" value="ARGININE DEIMINASE"/>
    <property type="match status" value="1"/>
</dbReference>
<dbReference type="GO" id="GO:0016990">
    <property type="term" value="F:arginine deiminase activity"/>
    <property type="evidence" value="ECO:0007669"/>
    <property type="project" value="TreeGrafter"/>
</dbReference>
<evidence type="ECO:0000313" key="1">
    <source>
        <dbReference type="EMBL" id="AFP37852.1"/>
    </source>
</evidence>
<protein>
    <submittedName>
        <fullName evidence="1">Amidinotransferase</fullName>
    </submittedName>
</protein>
<sequence length="304" mass="33322">MIRGSYRRIMTISDDVIWNDRVRPDQHGPSADVAAPPARRSTVRHYAMTAPDHFTVEYAINPWMDVTTPVDTQRALDQWRALHDIYRDLGHTVDLVPPRAGLPDMVYAANGGFIVGRTAVIARFAYPQRAPEADAYAEWAAALGLDPVFTQHVNEGQGDLLLVGPNLLAGWGFRTDRRAHDEIAAITGLPVVSLELVDPRFYHLDTALAVLDDTTVAYYPPAFSPDSRRRLQELYPDAIEVATADAYVLGLNVVSDGKNVVMPAAATGFAEQLRHAGFEPIGVDLTELLKGGGSVKCCTLELHP</sequence>
<dbReference type="KEGG" id="msg:MSMEI_1379"/>
<dbReference type="AlphaFoldDB" id="I7FY62"/>
<dbReference type="GO" id="GO:0019546">
    <property type="term" value="P:L-arginine deiminase pathway"/>
    <property type="evidence" value="ECO:0007669"/>
    <property type="project" value="TreeGrafter"/>
</dbReference>
<gene>
    <name evidence="1" type="ordered locus">MSMEI_1379</name>
</gene>
<dbReference type="NCBIfam" id="NF045659">
    <property type="entry name" value="DiMArgaseDdahMtb"/>
    <property type="match status" value="1"/>
</dbReference>